<dbReference type="Proteomes" id="UP001199750">
    <property type="component" value="Unassembled WGS sequence"/>
</dbReference>
<comment type="caution">
    <text evidence="2">The sequence shown here is derived from an EMBL/GenBank/DDBJ whole genome shotgun (WGS) entry which is preliminary data.</text>
</comment>
<dbReference type="Proteomes" id="UP001212263">
    <property type="component" value="Unassembled WGS sequence"/>
</dbReference>
<reference evidence="1" key="1">
    <citation type="submission" date="2022-01" db="EMBL/GenBank/DDBJ databases">
        <title>Collection of gut derived symbiotic bacterial strains cultured from healthy donors.</title>
        <authorList>
            <person name="Lin H."/>
            <person name="Kohout C."/>
            <person name="Waligurski E."/>
            <person name="Pamer E.G."/>
        </authorList>
    </citation>
    <scope>NUCLEOTIDE SEQUENCE</scope>
    <source>
        <strain evidence="1">DFI.1.149</strain>
    </source>
</reference>
<gene>
    <name evidence="1" type="ORF">L0P03_03115</name>
    <name evidence="2" type="ORF">PN645_09520</name>
</gene>
<dbReference type="AlphaFoldDB" id="A0AAW6FHM9"/>
<protein>
    <submittedName>
        <fullName evidence="2">Uncharacterized protein</fullName>
    </submittedName>
</protein>
<accession>A0AAW6FHM9</accession>
<dbReference type="EMBL" id="JAKNDN010000005">
    <property type="protein sequence ID" value="MCG4958846.1"/>
    <property type="molecule type" value="Genomic_DNA"/>
</dbReference>
<evidence type="ECO:0000313" key="1">
    <source>
        <dbReference type="EMBL" id="MCG4958846.1"/>
    </source>
</evidence>
<dbReference type="RefSeq" id="WP_195203547.1">
    <property type="nucleotide sequence ID" value="NZ_JADMUD010000009.1"/>
</dbReference>
<name>A0AAW6FHM9_9BACT</name>
<proteinExistence type="predicted"/>
<organism evidence="2 3">
    <name type="scientific">Odoribacter splanchnicus</name>
    <dbReference type="NCBI Taxonomy" id="28118"/>
    <lineage>
        <taxon>Bacteria</taxon>
        <taxon>Pseudomonadati</taxon>
        <taxon>Bacteroidota</taxon>
        <taxon>Bacteroidia</taxon>
        <taxon>Bacteroidales</taxon>
        <taxon>Odoribacteraceae</taxon>
        <taxon>Odoribacter</taxon>
    </lineage>
</organism>
<evidence type="ECO:0000313" key="2">
    <source>
        <dbReference type="EMBL" id="MDB9223241.1"/>
    </source>
</evidence>
<sequence length="206" mass="24517">MIDLGKLVAELNSKSGIYFDGFFNIKEVKRTSNVIAYRNEGTSFALNRFETPQEKVKVLKWFDDYWIFLELRGFRSINENIEKHINISLCVFQGEASDEDKYQLFRAEWDDFCNPDEIHSQPHWHITSSQALEKTFVSYAIDLDKKDFVDLLENEKQRVFDVKRIHFAMNGNWSNSETNIHKIDSEEKVLRWWFGILNHIRIELDK</sequence>
<dbReference type="EMBL" id="JAQMRD010000010">
    <property type="protein sequence ID" value="MDB9223241.1"/>
    <property type="molecule type" value="Genomic_DNA"/>
</dbReference>
<reference evidence="2" key="2">
    <citation type="submission" date="2023-01" db="EMBL/GenBank/DDBJ databases">
        <title>Human gut microbiome strain richness.</title>
        <authorList>
            <person name="Chen-Liaw A."/>
        </authorList>
    </citation>
    <scope>NUCLEOTIDE SEQUENCE</scope>
    <source>
        <strain evidence="2">RTP21484st1_B7_RTP21484_190118</strain>
    </source>
</reference>
<evidence type="ECO:0000313" key="3">
    <source>
        <dbReference type="Proteomes" id="UP001212263"/>
    </source>
</evidence>